<protein>
    <recommendedName>
        <fullName evidence="3">LppX domain protein</fullName>
    </recommendedName>
</protein>
<accession>M1XSX4</accession>
<evidence type="ECO:0008006" key="3">
    <source>
        <dbReference type="Google" id="ProtNLM"/>
    </source>
</evidence>
<gene>
    <name evidence="1" type="ordered locus">Nmlp_3368</name>
</gene>
<dbReference type="Proteomes" id="UP000011867">
    <property type="component" value="Chromosome"/>
</dbReference>
<evidence type="ECO:0000313" key="1">
    <source>
        <dbReference type="EMBL" id="CCQ37497.1"/>
    </source>
</evidence>
<dbReference type="KEGG" id="nmo:Nmlp_3368"/>
<proteinExistence type="predicted"/>
<dbReference type="OrthoDB" id="203023at2157"/>
<dbReference type="Gene3D" id="2.50.20.20">
    <property type="match status" value="1"/>
</dbReference>
<dbReference type="RefSeq" id="WP_015410238.1">
    <property type="nucleotide sequence ID" value="NC_020388.1"/>
</dbReference>
<dbReference type="HOGENOM" id="CLU_1109524_0_0_2"/>
<dbReference type="PROSITE" id="PS51257">
    <property type="entry name" value="PROKAR_LIPOPROTEIN"/>
    <property type="match status" value="1"/>
</dbReference>
<dbReference type="GeneID" id="14652457"/>
<evidence type="ECO:0000313" key="2">
    <source>
        <dbReference type="Proteomes" id="UP000011867"/>
    </source>
</evidence>
<reference evidence="1 2" key="1">
    <citation type="journal article" date="2013" name="Genome Announc.">
        <title>Genome of the haloarchaeon Natronomonas moolapensis, a neutrophilic member of a previously haloalkaliphilic genus.</title>
        <authorList>
            <person name="Dyall-Smith M.L."/>
            <person name="Pfeiffer F."/>
            <person name="Oberwinkler T."/>
            <person name="Klee K."/>
            <person name="Rampp M."/>
            <person name="Palm P."/>
            <person name="Gross K."/>
            <person name="Schuster S.C."/>
            <person name="Oesterhelt D."/>
        </authorList>
    </citation>
    <scope>NUCLEOTIDE SEQUENCE [LARGE SCALE GENOMIC DNA]</scope>
    <source>
        <strain evidence="2">DSM 18674 / JCM 14361 / 8.8.11</strain>
    </source>
</reference>
<name>M1XSX4_NATM8</name>
<dbReference type="eggNOG" id="arCOG06249">
    <property type="taxonomic scope" value="Archaea"/>
</dbReference>
<organism evidence="1 2">
    <name type="scientific">Natronomonas moolapensis (strain DSM 18674 / CECT 7526 / JCM 14361 / 8.8.11)</name>
    <dbReference type="NCBI Taxonomy" id="268739"/>
    <lineage>
        <taxon>Archaea</taxon>
        <taxon>Methanobacteriati</taxon>
        <taxon>Methanobacteriota</taxon>
        <taxon>Stenosarchaea group</taxon>
        <taxon>Halobacteria</taxon>
        <taxon>Halobacteriales</taxon>
        <taxon>Natronomonadaceae</taxon>
        <taxon>Natronomonas</taxon>
    </lineage>
</organism>
<dbReference type="EMBL" id="HF582854">
    <property type="protein sequence ID" value="CCQ37497.1"/>
    <property type="molecule type" value="Genomic_DNA"/>
</dbReference>
<keyword evidence="2" id="KW-1185">Reference proteome</keyword>
<dbReference type="AlphaFoldDB" id="M1XSX4"/>
<sequence>MFRSNRTSTIAAVLLCLAVAGCSGALPGESGQADAAAPEVDVADIEANADELERYRVERTRTLRSPRVNETIEIGGTVDTESRRARLSMRTETNVGAGVRTSETEQYVAGDTQYTRDGDGGEWERSEGSWTDTETFGDAVETLEGATFEPIRTETIDGTETTMFRVNVTANRRDKLLGTGDDQHATYRVEDFLYYVFIDTETDTLYGTDLRMEISQGGGGAVLTIETVFTGHNGGFEVSPPDSIELSDDG</sequence>